<evidence type="ECO:0000256" key="1">
    <source>
        <dbReference type="ARBA" id="ARBA00005964"/>
    </source>
</evidence>
<accession>U4L2N5</accession>
<dbReference type="InterPro" id="IPR050309">
    <property type="entry name" value="Type-B_Carboxylest/Lipase"/>
</dbReference>
<evidence type="ECO:0000256" key="2">
    <source>
        <dbReference type="ARBA" id="ARBA00022801"/>
    </source>
</evidence>
<feature type="domain" description="Carboxylesterase type B" evidence="5">
    <location>
        <begin position="17"/>
        <end position="336"/>
    </location>
</feature>
<dbReference type="PROSITE" id="PS00122">
    <property type="entry name" value="CARBOXYLESTERASE_B_1"/>
    <property type="match status" value="1"/>
</dbReference>
<evidence type="ECO:0000313" key="6">
    <source>
        <dbReference type="EMBL" id="CCX04335.1"/>
    </source>
</evidence>
<evidence type="ECO:0000256" key="4">
    <source>
        <dbReference type="SAM" id="SignalP"/>
    </source>
</evidence>
<evidence type="ECO:0000313" key="7">
    <source>
        <dbReference type="Proteomes" id="UP000018144"/>
    </source>
</evidence>
<dbReference type="AlphaFoldDB" id="U4L2N5"/>
<dbReference type="OMA" id="TEAWCNF"/>
<dbReference type="InterPro" id="IPR029058">
    <property type="entry name" value="AB_hydrolase_fold"/>
</dbReference>
<gene>
    <name evidence="6" type="ORF">PCON_01883</name>
</gene>
<dbReference type="OrthoDB" id="408631at2759"/>
<sequence length="397" mass="43575">MVLLLSLLFSTAALAVDPLVTIKNGTLAGINGTKYNQDLFLGIPYAQPPLGNLRYRLPQSLNWRWKTPKDVKSYGPRCWERAGPLPGETDDVVHNEDCLTLSVIRPKDAKGLLSVVVWIHGGDLVNGGSSFPRYDMQNFVGVSQKYGQPVVAVSIQYRLGGFGFLGGSEVLKEKVANLGWHDQRLSLRWIQENIAAFGGNKDKVTIWGQSAGAQSVGAHLVGWGGDTEGLFRGAISQSGGPISYEGFRNITFLDDHYAQLLNSTNCTSLDCLRTVPAKTLSTYFRAYDRPYSLPMVDGLIYTELPSISVKNGRFPKIPYMIGTCSDEEALYTPLDINTGADVFNFLKNAGPSDSLSDATVNRVMELYPNSPPSNLPLTYAQRNRCRGAIQAGRYLCY</sequence>
<keyword evidence="7" id="KW-1185">Reference proteome</keyword>
<dbReference type="SUPFAM" id="SSF53474">
    <property type="entry name" value="alpha/beta-Hydrolases"/>
    <property type="match status" value="1"/>
</dbReference>
<dbReference type="InterPro" id="IPR002018">
    <property type="entry name" value="CarbesteraseB"/>
</dbReference>
<dbReference type="PANTHER" id="PTHR11559">
    <property type="entry name" value="CARBOXYLESTERASE"/>
    <property type="match status" value="1"/>
</dbReference>
<dbReference type="PROSITE" id="PS00941">
    <property type="entry name" value="CARBOXYLESTERASE_B_2"/>
    <property type="match status" value="1"/>
</dbReference>
<keyword evidence="2 3" id="KW-0378">Hydrolase</keyword>
<proteinExistence type="inferred from homology"/>
<evidence type="ECO:0000259" key="5">
    <source>
        <dbReference type="Pfam" id="PF00135"/>
    </source>
</evidence>
<feature type="signal peptide" evidence="4">
    <location>
        <begin position="1"/>
        <end position="15"/>
    </location>
</feature>
<dbReference type="InterPro" id="IPR019826">
    <property type="entry name" value="Carboxylesterase_B_AS"/>
</dbReference>
<dbReference type="eggNOG" id="KOG4389">
    <property type="taxonomic scope" value="Eukaryota"/>
</dbReference>
<dbReference type="EMBL" id="HF935199">
    <property type="protein sequence ID" value="CCX04335.1"/>
    <property type="molecule type" value="Genomic_DNA"/>
</dbReference>
<feature type="chain" id="PRO_5013402407" description="Carboxylic ester hydrolase" evidence="4">
    <location>
        <begin position="16"/>
        <end position="397"/>
    </location>
</feature>
<name>U4L2N5_PYROM</name>
<comment type="similarity">
    <text evidence="1 3">Belongs to the type-B carboxylesterase/lipase family.</text>
</comment>
<protein>
    <recommendedName>
        <fullName evidence="3">Carboxylic ester hydrolase</fullName>
        <ecNumber evidence="3">3.1.1.-</ecNumber>
    </recommendedName>
</protein>
<dbReference type="Pfam" id="PF00135">
    <property type="entry name" value="COesterase"/>
    <property type="match status" value="1"/>
</dbReference>
<dbReference type="STRING" id="1076935.U4L2N5"/>
<reference evidence="6 7" key="1">
    <citation type="journal article" date="2013" name="PLoS Genet.">
        <title>The genome and development-dependent transcriptomes of Pyronema confluens: a window into fungal evolution.</title>
        <authorList>
            <person name="Traeger S."/>
            <person name="Altegoer F."/>
            <person name="Freitag M."/>
            <person name="Gabaldon T."/>
            <person name="Kempken F."/>
            <person name="Kumar A."/>
            <person name="Marcet-Houben M."/>
            <person name="Poggeler S."/>
            <person name="Stajich J.E."/>
            <person name="Nowrousian M."/>
        </authorList>
    </citation>
    <scope>NUCLEOTIDE SEQUENCE [LARGE SCALE GENOMIC DNA]</scope>
    <source>
        <strain evidence="7">CBS 100304</strain>
        <tissue evidence="6">Vegetative mycelium</tissue>
    </source>
</reference>
<organism evidence="6 7">
    <name type="scientific">Pyronema omphalodes (strain CBS 100304)</name>
    <name type="common">Pyronema confluens</name>
    <dbReference type="NCBI Taxonomy" id="1076935"/>
    <lineage>
        <taxon>Eukaryota</taxon>
        <taxon>Fungi</taxon>
        <taxon>Dikarya</taxon>
        <taxon>Ascomycota</taxon>
        <taxon>Pezizomycotina</taxon>
        <taxon>Pezizomycetes</taxon>
        <taxon>Pezizales</taxon>
        <taxon>Pyronemataceae</taxon>
        <taxon>Pyronema</taxon>
    </lineage>
</organism>
<dbReference type="GO" id="GO:0016787">
    <property type="term" value="F:hydrolase activity"/>
    <property type="evidence" value="ECO:0007669"/>
    <property type="project" value="UniProtKB-KW"/>
</dbReference>
<keyword evidence="4" id="KW-0732">Signal</keyword>
<evidence type="ECO:0000256" key="3">
    <source>
        <dbReference type="RuleBase" id="RU361235"/>
    </source>
</evidence>
<dbReference type="Proteomes" id="UP000018144">
    <property type="component" value="Unassembled WGS sequence"/>
</dbReference>
<dbReference type="Gene3D" id="3.40.50.1820">
    <property type="entry name" value="alpha/beta hydrolase"/>
    <property type="match status" value="1"/>
</dbReference>
<dbReference type="EC" id="3.1.1.-" evidence="3"/>
<dbReference type="InterPro" id="IPR019819">
    <property type="entry name" value="Carboxylesterase_B_CS"/>
</dbReference>